<dbReference type="PROSITE" id="PS00163">
    <property type="entry name" value="FUMARATE_LYASES"/>
    <property type="match status" value="1"/>
</dbReference>
<dbReference type="GO" id="GO:0006189">
    <property type="term" value="P:'de novo' IMP biosynthetic process"/>
    <property type="evidence" value="ECO:0007669"/>
    <property type="project" value="UniProtKB-UniPathway"/>
</dbReference>
<dbReference type="FunFam" id="1.10.275.10:FF:000003">
    <property type="entry name" value="Adenylosuccinate lyase"/>
    <property type="match status" value="1"/>
</dbReference>
<feature type="domain" description="Fumarate lyase N-terminal" evidence="14">
    <location>
        <begin position="28"/>
        <end position="326"/>
    </location>
</feature>
<proteinExistence type="inferred from homology"/>
<evidence type="ECO:0000256" key="3">
    <source>
        <dbReference type="ARBA" id="ARBA00008273"/>
    </source>
</evidence>
<dbReference type="AlphaFoldDB" id="A0A2Z5UXH3"/>
<dbReference type="InterPro" id="IPR047136">
    <property type="entry name" value="PurB_bact"/>
</dbReference>
<evidence type="ECO:0000256" key="1">
    <source>
        <dbReference type="ARBA" id="ARBA00004706"/>
    </source>
</evidence>
<feature type="domain" description="Adenylosuccinate lyase PurB C-terminal" evidence="15">
    <location>
        <begin position="345"/>
        <end position="459"/>
    </location>
</feature>
<dbReference type="CDD" id="cd01598">
    <property type="entry name" value="PurB"/>
    <property type="match status" value="1"/>
</dbReference>
<keyword evidence="7 13" id="KW-0456">Lyase</keyword>
<dbReference type="Proteomes" id="UP000282483">
    <property type="component" value="Chromosome"/>
</dbReference>
<evidence type="ECO:0000256" key="11">
    <source>
        <dbReference type="ARBA" id="ARBA00049115"/>
    </source>
</evidence>
<dbReference type="GO" id="GO:0004018">
    <property type="term" value="F:N6-(1,2-dicarboxyethyl)AMP AMP-lyase (fumarate-forming) activity"/>
    <property type="evidence" value="ECO:0007669"/>
    <property type="project" value="UniProtKB-UniRule"/>
</dbReference>
<dbReference type="InterPro" id="IPR004769">
    <property type="entry name" value="Pur_lyase"/>
</dbReference>
<evidence type="ECO:0000256" key="9">
    <source>
        <dbReference type="ARBA" id="ARBA00025012"/>
    </source>
</evidence>
<dbReference type="Pfam" id="PF08328">
    <property type="entry name" value="ASL_C"/>
    <property type="match status" value="1"/>
</dbReference>
<dbReference type="InterPro" id="IPR024083">
    <property type="entry name" value="Fumarase/histidase_N"/>
</dbReference>
<gene>
    <name evidence="16" type="primary">purB</name>
    <name evidence="16" type="ORF">RVIR1_14260</name>
</gene>
<dbReference type="NCBIfam" id="NF006764">
    <property type="entry name" value="PRK09285.1"/>
    <property type="match status" value="1"/>
</dbReference>
<comment type="similarity">
    <text evidence="3 13">Belongs to the lyase 1 family. Adenylosuccinate lyase subfamily.</text>
</comment>
<evidence type="ECO:0000259" key="14">
    <source>
        <dbReference type="Pfam" id="PF00206"/>
    </source>
</evidence>
<dbReference type="InterPro" id="IPR022761">
    <property type="entry name" value="Fumarate_lyase_N"/>
</dbReference>
<dbReference type="InterPro" id="IPR000362">
    <property type="entry name" value="Fumarate_lyase_fam"/>
</dbReference>
<evidence type="ECO:0000256" key="7">
    <source>
        <dbReference type="ARBA" id="ARBA00023239"/>
    </source>
</evidence>
<dbReference type="KEGG" id="rvi:RVIR1_14260"/>
<evidence type="ECO:0000256" key="6">
    <source>
        <dbReference type="ARBA" id="ARBA00022755"/>
    </source>
</evidence>
<evidence type="ECO:0000256" key="12">
    <source>
        <dbReference type="NCBIfam" id="TIGR00928"/>
    </source>
</evidence>
<dbReference type="Pfam" id="PF00206">
    <property type="entry name" value="Lyase_1"/>
    <property type="match status" value="1"/>
</dbReference>
<dbReference type="UniPathway" id="UPA00075">
    <property type="reaction ID" value="UER00336"/>
</dbReference>
<dbReference type="GO" id="GO:0070626">
    <property type="term" value="F:(S)-2-(5-amino-1-(5-phospho-D-ribosyl)imidazole-4-carboxamido) succinate lyase (fumarate-forming) activity"/>
    <property type="evidence" value="ECO:0007669"/>
    <property type="project" value="RHEA"/>
</dbReference>
<evidence type="ECO:0000256" key="10">
    <source>
        <dbReference type="ARBA" id="ARBA00030717"/>
    </source>
</evidence>
<reference evidence="16 17" key="1">
    <citation type="submission" date="2017-03" db="EMBL/GenBank/DDBJ databases">
        <title>The genome sequence of Candidatus Rickettsiella viridis.</title>
        <authorList>
            <person name="Nikoh N."/>
            <person name="Tsuchida T."/>
            <person name="Yamaguchi K."/>
            <person name="Maeda T."/>
            <person name="Shigenobu S."/>
            <person name="Fukatsu T."/>
        </authorList>
    </citation>
    <scope>NUCLEOTIDE SEQUENCE [LARGE SCALE GENOMIC DNA]</scope>
    <source>
        <strain evidence="16 17">Ap-RA04</strain>
    </source>
</reference>
<evidence type="ECO:0000313" key="16">
    <source>
        <dbReference type="EMBL" id="BBB15871.1"/>
    </source>
</evidence>
<evidence type="ECO:0000256" key="5">
    <source>
        <dbReference type="ARBA" id="ARBA00017058"/>
    </source>
</evidence>
<dbReference type="GO" id="GO:0044208">
    <property type="term" value="P:'de novo' AMP biosynthetic process"/>
    <property type="evidence" value="ECO:0007669"/>
    <property type="project" value="UniProtKB-UniPathway"/>
</dbReference>
<evidence type="ECO:0000259" key="15">
    <source>
        <dbReference type="Pfam" id="PF08328"/>
    </source>
</evidence>
<dbReference type="Gene3D" id="1.10.275.10">
    <property type="entry name" value="Fumarase/aspartase (N-terminal domain)"/>
    <property type="match status" value="1"/>
</dbReference>
<dbReference type="EMBL" id="AP018005">
    <property type="protein sequence ID" value="BBB15871.1"/>
    <property type="molecule type" value="Genomic_DNA"/>
</dbReference>
<evidence type="ECO:0000313" key="17">
    <source>
        <dbReference type="Proteomes" id="UP000282483"/>
    </source>
</evidence>
<dbReference type="Gene3D" id="1.20.200.10">
    <property type="entry name" value="Fumarase/aspartase (Central domain)"/>
    <property type="match status" value="1"/>
</dbReference>
<evidence type="ECO:0000256" key="8">
    <source>
        <dbReference type="ARBA" id="ARBA00024477"/>
    </source>
</evidence>
<dbReference type="PANTHER" id="PTHR43411:SF1">
    <property type="entry name" value="ADENYLOSUCCINATE LYASE"/>
    <property type="match status" value="1"/>
</dbReference>
<keyword evidence="6 13" id="KW-0658">Purine biosynthesis</keyword>
<evidence type="ECO:0000256" key="2">
    <source>
        <dbReference type="ARBA" id="ARBA00004734"/>
    </source>
</evidence>
<dbReference type="PRINTS" id="PR00149">
    <property type="entry name" value="FUMRATELYASE"/>
</dbReference>
<protein>
    <recommendedName>
        <fullName evidence="5 12">Adenylosuccinate lyase</fullName>
        <shortName evidence="13">ASL</shortName>
        <ecNumber evidence="4 12">4.3.2.2</ecNumber>
    </recommendedName>
    <alternativeName>
        <fullName evidence="10 13">Adenylosuccinase</fullName>
    </alternativeName>
</protein>
<comment type="catalytic activity">
    <reaction evidence="11">
        <text>N(6)-(1,2-dicarboxyethyl)-AMP = fumarate + AMP</text>
        <dbReference type="Rhea" id="RHEA:16853"/>
        <dbReference type="ChEBI" id="CHEBI:29806"/>
        <dbReference type="ChEBI" id="CHEBI:57567"/>
        <dbReference type="ChEBI" id="CHEBI:456215"/>
        <dbReference type="EC" id="4.3.2.2"/>
    </reaction>
    <physiologicalReaction direction="left-to-right" evidence="11">
        <dbReference type="Rhea" id="RHEA:16854"/>
    </physiologicalReaction>
</comment>
<evidence type="ECO:0000256" key="13">
    <source>
        <dbReference type="RuleBase" id="RU361172"/>
    </source>
</evidence>
<comment type="pathway">
    <text evidence="1 13">Purine metabolism; IMP biosynthesis via de novo pathway; 5-amino-1-(5-phospho-D-ribosyl)imidazole-4-carboxamide from 5-amino-1-(5-phospho-D-ribosyl)imidazole-4-carboxylate: step 2/2.</text>
</comment>
<sequence>MTIIIYTYFFIEAIVQLNSLTAISPIDGRYHSKVAELRPLFSEYGLFRFRVLIEIRWLQTLANHDPIKEVRPFSEKTNKQLDAIIKEFDEHDAQQIKKFEATTNHDIKAIEYFLKEKIKKNSELKKCSEFIHFACTSDDINNLAYALMLKEAAENCLIPAIQTLITQLKSLAQNYAAHPMLARTHGQAAVPTTMGKELANFAARLTIQLEQFSKLKLRGKFNGAIGNYNAHRIAYPDIHWPEISKQFVESLGLTWNPYTTQIESHDSIADYCDALKHINTILINLSADMWGYISLGYFKQKSKAEETGSSTMPHKINPIDFENAEGNLSLANSLYEHFSRTLPVSRWQRDLRDSTLLRNLGVALAHSLIGYKSLLSGLEKIELDTAKLTEDLNQHWEILSEAIQTVLRRYGSEMPYEKLKALTRGKKINQESLHQFIHGLELPENVKQQLLALTPTNYLGYAIELAQQL</sequence>
<comment type="pathway">
    <text evidence="2 13">Purine metabolism; AMP biosynthesis via de novo pathway; AMP from IMP: step 2/2.</text>
</comment>
<dbReference type="UniPathway" id="UPA00074">
    <property type="reaction ID" value="UER00132"/>
</dbReference>
<dbReference type="Gene3D" id="1.10.40.30">
    <property type="entry name" value="Fumarase/aspartase (C-terminal domain)"/>
    <property type="match status" value="1"/>
</dbReference>
<dbReference type="InterPro" id="IPR013539">
    <property type="entry name" value="PurB_C"/>
</dbReference>
<evidence type="ECO:0000256" key="4">
    <source>
        <dbReference type="ARBA" id="ARBA00012339"/>
    </source>
</evidence>
<dbReference type="InterPro" id="IPR008948">
    <property type="entry name" value="L-Aspartase-like"/>
</dbReference>
<comment type="function">
    <text evidence="9">Catalyzes two reactions in de novo purine nucleotide biosynthesis. Catalyzes the breakdown of 5-aminoimidazole- (N-succinylocarboxamide) ribotide (SAICAR or 2-[5-amino-1-(5-phospho-beta-D-ribosyl)imidazole-4-carboxamido]succinate) to 5-aminoimidazole-4-carboxamide ribotide (AICAR or 5-amino-1-(5-phospho-beta-D-ribosyl)imidazole-4-carboxamide) and fumarate, and of adenylosuccinate (ADS or N(6)-(1,2-dicarboxyethyl)-AMP) to adenosine monophosphate (AMP) and fumarate.</text>
</comment>
<dbReference type="PANTHER" id="PTHR43411">
    <property type="entry name" value="ADENYLOSUCCINATE LYASE"/>
    <property type="match status" value="1"/>
</dbReference>
<comment type="catalytic activity">
    <reaction evidence="8">
        <text>(2S)-2-[5-amino-1-(5-phospho-beta-D-ribosyl)imidazole-4-carboxamido]succinate = 5-amino-1-(5-phospho-beta-D-ribosyl)imidazole-4-carboxamide + fumarate</text>
        <dbReference type="Rhea" id="RHEA:23920"/>
        <dbReference type="ChEBI" id="CHEBI:29806"/>
        <dbReference type="ChEBI" id="CHEBI:58443"/>
        <dbReference type="ChEBI" id="CHEBI:58475"/>
        <dbReference type="EC" id="4.3.2.2"/>
    </reaction>
    <physiologicalReaction direction="left-to-right" evidence="8">
        <dbReference type="Rhea" id="RHEA:23921"/>
    </physiologicalReaction>
</comment>
<keyword evidence="17" id="KW-1185">Reference proteome</keyword>
<name>A0A2Z5UXH3_9COXI</name>
<organism evidence="16 17">
    <name type="scientific">Candidatus Rickettsiella viridis</name>
    <dbReference type="NCBI Taxonomy" id="676208"/>
    <lineage>
        <taxon>Bacteria</taxon>
        <taxon>Pseudomonadati</taxon>
        <taxon>Pseudomonadota</taxon>
        <taxon>Gammaproteobacteria</taxon>
        <taxon>Legionellales</taxon>
        <taxon>Coxiellaceae</taxon>
        <taxon>Rickettsiella</taxon>
    </lineage>
</organism>
<dbReference type="SUPFAM" id="SSF48557">
    <property type="entry name" value="L-aspartase-like"/>
    <property type="match status" value="1"/>
</dbReference>
<dbReference type="NCBIfam" id="TIGR00928">
    <property type="entry name" value="purB"/>
    <property type="match status" value="1"/>
</dbReference>
<accession>A0A2Z5UXH3</accession>
<dbReference type="EC" id="4.3.2.2" evidence="4 12"/>
<dbReference type="InterPro" id="IPR020557">
    <property type="entry name" value="Fumarate_lyase_CS"/>
</dbReference>